<dbReference type="Proteomes" id="UP001589789">
    <property type="component" value="Unassembled WGS sequence"/>
</dbReference>
<proteinExistence type="predicted"/>
<gene>
    <name evidence="2" type="ORF">ACFFIC_26215</name>
</gene>
<sequence>MASGVTVGLLCERACFAVICGQPHLVLPKMVEAARTSSSGDGPVMCEVPQRPTEEDSRAVHASATQRRMAEPAPPPGCMEDEALSLAAADRGRSSPAGAAAWLALQPLPLSTARGSPDMPLHIAEGMLATLWRRLAILLFPVERTLPYRRVPRSEPARNSSWFIFVVVLPVWTGLAPLRLWLLLTTLWDDRSSSVPDKLWQRLATTTCIAQISLPGAGARSGAGGSTTEPTPEALQQSLLHCVSLPNANSSRAVPYITLLAQRYGRAIKTARSTYGLIFGDAVDVWNHRHDTDRVRRRSGCLRRGVLHRDAPVGP</sequence>
<evidence type="ECO:0000313" key="3">
    <source>
        <dbReference type="Proteomes" id="UP001589789"/>
    </source>
</evidence>
<comment type="caution">
    <text evidence="2">The sequence shown here is derived from an EMBL/GenBank/DDBJ whole genome shotgun (WGS) entry which is preliminary data.</text>
</comment>
<evidence type="ECO:0000313" key="2">
    <source>
        <dbReference type="EMBL" id="MFC0389018.1"/>
    </source>
</evidence>
<accession>A0ABV6IZH6</accession>
<reference evidence="2 3" key="1">
    <citation type="submission" date="2024-09" db="EMBL/GenBank/DDBJ databases">
        <authorList>
            <person name="Sun Q."/>
            <person name="Mori K."/>
        </authorList>
    </citation>
    <scope>NUCLEOTIDE SEQUENCE [LARGE SCALE GENOMIC DNA]</scope>
    <source>
        <strain evidence="2 3">CCM 7468</strain>
    </source>
</reference>
<keyword evidence="3" id="KW-1185">Reference proteome</keyword>
<name>A0ABV6IZH6_9PROT</name>
<dbReference type="EMBL" id="JBHLVZ010000089">
    <property type="protein sequence ID" value="MFC0389018.1"/>
    <property type="molecule type" value="Genomic_DNA"/>
</dbReference>
<dbReference type="RefSeq" id="WP_377055989.1">
    <property type="nucleotide sequence ID" value="NZ_JBHLVZ010000089.1"/>
</dbReference>
<evidence type="ECO:0000256" key="1">
    <source>
        <dbReference type="SAM" id="MobiDB-lite"/>
    </source>
</evidence>
<protein>
    <submittedName>
        <fullName evidence="2">Uncharacterized protein</fullName>
    </submittedName>
</protein>
<feature type="region of interest" description="Disordered" evidence="1">
    <location>
        <begin position="49"/>
        <end position="77"/>
    </location>
</feature>
<organism evidence="2 3">
    <name type="scientific">Muricoccus vinaceus</name>
    <dbReference type="NCBI Taxonomy" id="424704"/>
    <lineage>
        <taxon>Bacteria</taxon>
        <taxon>Pseudomonadati</taxon>
        <taxon>Pseudomonadota</taxon>
        <taxon>Alphaproteobacteria</taxon>
        <taxon>Acetobacterales</taxon>
        <taxon>Roseomonadaceae</taxon>
        <taxon>Muricoccus</taxon>
    </lineage>
</organism>